<reference evidence="2 3" key="1">
    <citation type="submission" date="2019-07" db="EMBL/GenBank/DDBJ databases">
        <authorList>
            <person name="Kim J."/>
        </authorList>
    </citation>
    <scope>NUCLEOTIDE SEQUENCE [LARGE SCALE GENOMIC DNA]</scope>
    <source>
        <strain evidence="2 3">N4</strain>
    </source>
</reference>
<feature type="domain" description="Glutaredoxin" evidence="1">
    <location>
        <begin position="5"/>
        <end position="63"/>
    </location>
</feature>
<name>A0A559IKR3_9BACL</name>
<dbReference type="SUPFAM" id="SSF52833">
    <property type="entry name" value="Thioredoxin-like"/>
    <property type="match status" value="1"/>
</dbReference>
<dbReference type="RefSeq" id="WP_144993352.1">
    <property type="nucleotide sequence ID" value="NZ_VNJK01000003.1"/>
</dbReference>
<dbReference type="GO" id="GO:0045454">
    <property type="term" value="P:cell redox homeostasis"/>
    <property type="evidence" value="ECO:0007669"/>
    <property type="project" value="TreeGrafter"/>
</dbReference>
<sequence length="79" mass="9001">MTEAVIIYSIPTCGDCNHAKRYFKENEISYTEYDCETDTKYAKEVMDLTGKQIVPTILIGDKVFVGFAENLLEISELLK</sequence>
<evidence type="ECO:0000313" key="3">
    <source>
        <dbReference type="Proteomes" id="UP000318102"/>
    </source>
</evidence>
<protein>
    <submittedName>
        <fullName evidence="2">Glutaredoxin family protein</fullName>
    </submittedName>
</protein>
<dbReference type="InterPro" id="IPR036249">
    <property type="entry name" value="Thioredoxin-like_sf"/>
</dbReference>
<dbReference type="Pfam" id="PF00462">
    <property type="entry name" value="Glutaredoxin"/>
    <property type="match status" value="1"/>
</dbReference>
<gene>
    <name evidence="2" type="ORF">FPZ44_20365</name>
</gene>
<dbReference type="Gene3D" id="3.40.30.10">
    <property type="entry name" value="Glutaredoxin"/>
    <property type="match status" value="1"/>
</dbReference>
<dbReference type="PANTHER" id="PTHR34386">
    <property type="entry name" value="GLUTAREDOXIN"/>
    <property type="match status" value="1"/>
</dbReference>
<dbReference type="PROSITE" id="PS51354">
    <property type="entry name" value="GLUTAREDOXIN_2"/>
    <property type="match status" value="1"/>
</dbReference>
<dbReference type="AlphaFoldDB" id="A0A559IKR3"/>
<dbReference type="PANTHER" id="PTHR34386:SF1">
    <property type="entry name" value="GLUTAREDOXIN-LIKE PROTEIN NRDH"/>
    <property type="match status" value="1"/>
</dbReference>
<proteinExistence type="predicted"/>
<dbReference type="GO" id="GO:0009055">
    <property type="term" value="F:electron transfer activity"/>
    <property type="evidence" value="ECO:0007669"/>
    <property type="project" value="TreeGrafter"/>
</dbReference>
<accession>A0A559IKR3</accession>
<dbReference type="InterPro" id="IPR051548">
    <property type="entry name" value="Grx-like_ET"/>
</dbReference>
<organism evidence="2 3">
    <name type="scientific">Paenibacillus agilis</name>
    <dbReference type="NCBI Taxonomy" id="3020863"/>
    <lineage>
        <taxon>Bacteria</taxon>
        <taxon>Bacillati</taxon>
        <taxon>Bacillota</taxon>
        <taxon>Bacilli</taxon>
        <taxon>Bacillales</taxon>
        <taxon>Paenibacillaceae</taxon>
        <taxon>Paenibacillus</taxon>
    </lineage>
</organism>
<dbReference type="InterPro" id="IPR002109">
    <property type="entry name" value="Glutaredoxin"/>
</dbReference>
<comment type="caution">
    <text evidence="2">The sequence shown here is derived from an EMBL/GenBank/DDBJ whole genome shotgun (WGS) entry which is preliminary data.</text>
</comment>
<dbReference type="Proteomes" id="UP000318102">
    <property type="component" value="Unassembled WGS sequence"/>
</dbReference>
<dbReference type="OrthoDB" id="9795531at2"/>
<evidence type="ECO:0000313" key="2">
    <source>
        <dbReference type="EMBL" id="TVX88252.1"/>
    </source>
</evidence>
<evidence type="ECO:0000259" key="1">
    <source>
        <dbReference type="Pfam" id="PF00462"/>
    </source>
</evidence>
<dbReference type="CDD" id="cd02976">
    <property type="entry name" value="NrdH"/>
    <property type="match status" value="1"/>
</dbReference>
<keyword evidence="3" id="KW-1185">Reference proteome</keyword>
<dbReference type="EMBL" id="VNJK01000003">
    <property type="protein sequence ID" value="TVX88252.1"/>
    <property type="molecule type" value="Genomic_DNA"/>
</dbReference>